<evidence type="ECO:0000256" key="14">
    <source>
        <dbReference type="ARBA" id="ARBA00023136"/>
    </source>
</evidence>
<evidence type="ECO:0000313" key="21">
    <source>
        <dbReference type="Proteomes" id="UP001144372"/>
    </source>
</evidence>
<dbReference type="Pfam" id="PF22117">
    <property type="entry name" value="Fer4_Nqo3"/>
    <property type="match status" value="1"/>
</dbReference>
<dbReference type="Gene3D" id="2.20.25.90">
    <property type="entry name" value="ADC-like domains"/>
    <property type="match status" value="1"/>
</dbReference>
<dbReference type="InterPro" id="IPR006963">
    <property type="entry name" value="Mopterin_OxRdtase_4Fe-4S_dom"/>
</dbReference>
<dbReference type="Gene3D" id="3.10.20.740">
    <property type="match status" value="1"/>
</dbReference>
<evidence type="ECO:0000313" key="20">
    <source>
        <dbReference type="EMBL" id="GLI36369.1"/>
    </source>
</evidence>
<sequence>MAVLRFHSATDMKRNAMPRLTIDDFEIEVPAGTKVIEAAERLGIMIPRFCYHKGLGSVGACRVCAVKFLQGPFKGVQMSCMIDAQDGMVVSTTDAEAVAFRKQVIEWLMLNHPHDCPACDEGGHCLLQDETVSGGHGIRRYEGRKRTYHDQYLGPFIAHEMNRCIHCYRCVRFYQEFAGYRDLGTLQIANRVYFGRFQDGRLESPFSGNLADICPTGVYTDRTARYKVRRWDLQRASSLCIHCSLGCNTVAGARYREVLRIEARLNDKVNGYFICDRGRFSYPYASRPDRPRRARAGGNETSMDEAIRAAAQKLSRIRQDAGEKSVACLGSVRSSLETLGALKRLSRIQGWRSASFFENRHVQRKAIDAVSSLDGRLAVSLREIEKSDFILAVGVDPINEAPMLALAMRQAYRKGAAVTVMDPRPISLPLEFEHLPVAPRDLDAGLHALVHGAEGQSSPRLERSRSPVIVCGSQVVRDTTPLKAAECANYIEGLKGQCGLFYVLPGANAFGAAFLSSPEQHAFADMIEEVEKGSIKALIVVESDPLRLFPDAARLKAAFQQLDLLLVIDYLPSQIAQYADVFLPSSTIFETGGSYINQEGRLQFGQAVHRVGMPIRQVSGGSHPPRIYGSEVPGGEPKAAWELLGELSGALAPEGAGFQEEHPWNSLAEENPVLGRLNAKDYPFDGVRVIPERAEGIARAVRPEQRFEPPSEEPLELFLVDWTFGTEELSLYAEVMQQVEAEPLLFMHADDAAKKGLADGDKVAIRLEDGSLEVLLGVRENMGRGVLFLPRHRRIEWQKIKNVSVKVPLEHIEKV</sequence>
<keyword evidence="7 16" id="KW-0874">Quinone</keyword>
<dbReference type="Pfam" id="PF00384">
    <property type="entry name" value="Molybdopterin"/>
    <property type="match status" value="1"/>
</dbReference>
<dbReference type="FunFam" id="3.10.20.740:FF:000004">
    <property type="entry name" value="NADH-quinone oxidoreductase"/>
    <property type="match status" value="1"/>
</dbReference>
<keyword evidence="13" id="KW-0830">Ubiquinone</keyword>
<dbReference type="AlphaFoldDB" id="A0A9W6FWZ1"/>
<keyword evidence="21" id="KW-1185">Reference proteome</keyword>
<evidence type="ECO:0000256" key="7">
    <source>
        <dbReference type="ARBA" id="ARBA00022719"/>
    </source>
</evidence>
<dbReference type="SUPFAM" id="SSF53706">
    <property type="entry name" value="Formate dehydrogenase/DMSO reductase, domains 1-3"/>
    <property type="match status" value="1"/>
</dbReference>
<dbReference type="PROSITE" id="PS51839">
    <property type="entry name" value="4FE4S_HC3"/>
    <property type="match status" value="1"/>
</dbReference>
<comment type="function">
    <text evidence="2">NDH-1 shuttles electrons from NADH, via FMN and iron-sulfur (Fe-S) centers, to quinones in the respiratory chain. The immediate electron acceptor for the enzyme in this species is believed to be ubiquinone. Couples the redox reaction to proton translocation (for every two electrons transferred, four hydrogen ions are translocated across the cytoplasmic membrane), and thus conserves the redox energy in a proton gradient.</text>
</comment>
<comment type="function">
    <text evidence="16">NDH-1 shuttles electrons from NADH, via FMN and iron-sulfur (Fe-S) centers, to quinones in the respiratory chain. Couples the redox reaction to proton translocation (for every two electrons transferred, four hydrogen ions are translocated across the cytoplasmic membrane), and thus conserves the redox energy in a proton gradient.</text>
</comment>
<dbReference type="GO" id="GO:0048038">
    <property type="term" value="F:quinone binding"/>
    <property type="evidence" value="ECO:0007669"/>
    <property type="project" value="UniProtKB-UniRule"/>
</dbReference>
<comment type="cofactor">
    <cofactor evidence="16">
        <name>[2Fe-2S] cluster</name>
        <dbReference type="ChEBI" id="CHEBI:190135"/>
    </cofactor>
    <text evidence="16">Binds 1 [2Fe-2S] cluster per subunit.</text>
</comment>
<keyword evidence="9 16" id="KW-1278">Translocase</keyword>
<evidence type="ECO:0000256" key="11">
    <source>
        <dbReference type="ARBA" id="ARBA00023014"/>
    </source>
</evidence>
<dbReference type="Pfam" id="PF13510">
    <property type="entry name" value="Fer2_4"/>
    <property type="match status" value="1"/>
</dbReference>
<dbReference type="Gene3D" id="3.40.50.12440">
    <property type="match status" value="1"/>
</dbReference>
<keyword evidence="14" id="KW-0472">Membrane</keyword>
<evidence type="ECO:0000256" key="15">
    <source>
        <dbReference type="ARBA" id="ARBA00047712"/>
    </source>
</evidence>
<evidence type="ECO:0000256" key="1">
    <source>
        <dbReference type="ARBA" id="ARBA00001966"/>
    </source>
</evidence>
<dbReference type="Pfam" id="PF10588">
    <property type="entry name" value="NADH-G_4Fe-4S_3"/>
    <property type="match status" value="1"/>
</dbReference>
<dbReference type="InterPro" id="IPR010228">
    <property type="entry name" value="NADH_UbQ_OxRdtase_Gsu"/>
</dbReference>
<dbReference type="InterPro" id="IPR050123">
    <property type="entry name" value="Prok_molybdopt-oxidoreductase"/>
</dbReference>
<evidence type="ECO:0000256" key="2">
    <source>
        <dbReference type="ARBA" id="ARBA00002378"/>
    </source>
</evidence>
<evidence type="ECO:0000259" key="18">
    <source>
        <dbReference type="PROSITE" id="PS51669"/>
    </source>
</evidence>
<dbReference type="SUPFAM" id="SSF50692">
    <property type="entry name" value="ADC-like"/>
    <property type="match status" value="1"/>
</dbReference>
<keyword evidence="12 16" id="KW-0520">NAD</keyword>
<reference evidence="20" key="1">
    <citation type="submission" date="2022-12" db="EMBL/GenBank/DDBJ databases">
        <title>Reference genome sequencing for broad-spectrum identification of bacterial and archaeal isolates by mass spectrometry.</title>
        <authorList>
            <person name="Sekiguchi Y."/>
            <person name="Tourlousse D.M."/>
        </authorList>
    </citation>
    <scope>NUCLEOTIDE SEQUENCE</scope>
    <source>
        <strain evidence="20">ASRB1</strain>
    </source>
</reference>
<dbReference type="PROSITE" id="PS51085">
    <property type="entry name" value="2FE2S_FER_2"/>
    <property type="match status" value="1"/>
</dbReference>
<name>A0A9W6FWZ1_9BACT</name>
<dbReference type="InterPro" id="IPR009010">
    <property type="entry name" value="Asp_de-COase-like_dom_sf"/>
</dbReference>
<dbReference type="GO" id="GO:0043546">
    <property type="term" value="F:molybdopterin cofactor binding"/>
    <property type="evidence" value="ECO:0007669"/>
    <property type="project" value="InterPro"/>
</dbReference>
<keyword evidence="10 16" id="KW-0408">Iron</keyword>
<protein>
    <recommendedName>
        <fullName evidence="16">NADH-quinone oxidoreductase</fullName>
        <ecNumber evidence="16">7.1.1.-</ecNumber>
    </recommendedName>
</protein>
<keyword evidence="5 16" id="KW-0004">4Fe-4S</keyword>
<dbReference type="Gene3D" id="3.40.50.740">
    <property type="match status" value="1"/>
</dbReference>
<dbReference type="InterPro" id="IPR019574">
    <property type="entry name" value="NADH_UbQ_OxRdtase_Gsu_4Fe4S-bd"/>
</dbReference>
<dbReference type="EMBL" id="BSDR01000001">
    <property type="protein sequence ID" value="GLI36369.1"/>
    <property type="molecule type" value="Genomic_DNA"/>
</dbReference>
<keyword evidence="8 16" id="KW-0479">Metal-binding</keyword>
<dbReference type="EC" id="7.1.1.-" evidence="16"/>
<dbReference type="InterPro" id="IPR006657">
    <property type="entry name" value="MoPterin_dinucl-bd_dom"/>
</dbReference>
<dbReference type="SMART" id="SM00929">
    <property type="entry name" value="NADH-G_4Fe-4S_3"/>
    <property type="match status" value="1"/>
</dbReference>
<dbReference type="PROSITE" id="PS00641">
    <property type="entry name" value="COMPLEX1_75K_1"/>
    <property type="match status" value="1"/>
</dbReference>
<dbReference type="Pfam" id="PF04879">
    <property type="entry name" value="Molybdop_Fe4S4"/>
    <property type="match status" value="1"/>
</dbReference>
<comment type="caution">
    <text evidence="20">The sequence shown here is derived from an EMBL/GenBank/DDBJ whole genome shotgun (WGS) entry which is preliminary data.</text>
</comment>
<dbReference type="PROSITE" id="PS00643">
    <property type="entry name" value="COMPLEX1_75K_3"/>
    <property type="match status" value="1"/>
</dbReference>
<proteinExistence type="inferred from homology"/>
<accession>A0A9W6FWZ1</accession>
<dbReference type="PANTHER" id="PTHR43105">
    <property type="entry name" value="RESPIRATORY NITRATE REDUCTASE"/>
    <property type="match status" value="1"/>
</dbReference>
<dbReference type="GO" id="GO:0042773">
    <property type="term" value="P:ATP synthesis coupled electron transport"/>
    <property type="evidence" value="ECO:0007669"/>
    <property type="project" value="InterPro"/>
</dbReference>
<dbReference type="GO" id="GO:0051537">
    <property type="term" value="F:2 iron, 2 sulfur cluster binding"/>
    <property type="evidence" value="ECO:0007669"/>
    <property type="project" value="UniProtKB-UniRule"/>
</dbReference>
<dbReference type="SUPFAM" id="SSF54292">
    <property type="entry name" value="2Fe-2S ferredoxin-like"/>
    <property type="match status" value="1"/>
</dbReference>
<evidence type="ECO:0000256" key="13">
    <source>
        <dbReference type="ARBA" id="ARBA00023075"/>
    </source>
</evidence>
<dbReference type="InterPro" id="IPR001041">
    <property type="entry name" value="2Fe-2S_ferredoxin-type"/>
</dbReference>
<dbReference type="GO" id="GO:0051539">
    <property type="term" value="F:4 iron, 4 sulfur cluster binding"/>
    <property type="evidence" value="ECO:0007669"/>
    <property type="project" value="UniProtKB-KW"/>
</dbReference>
<evidence type="ECO:0000256" key="9">
    <source>
        <dbReference type="ARBA" id="ARBA00022967"/>
    </source>
</evidence>
<evidence type="ECO:0000256" key="10">
    <source>
        <dbReference type="ARBA" id="ARBA00023004"/>
    </source>
</evidence>
<evidence type="ECO:0000256" key="3">
    <source>
        <dbReference type="ARBA" id="ARBA00004370"/>
    </source>
</evidence>
<keyword evidence="11 16" id="KW-0411">Iron-sulfur</keyword>
<feature type="domain" description="4Fe-4S His(Cys)3-ligated-type" evidence="19">
    <location>
        <begin position="96"/>
        <end position="135"/>
    </location>
</feature>
<dbReference type="PROSITE" id="PS00642">
    <property type="entry name" value="COMPLEX1_75K_2"/>
    <property type="match status" value="1"/>
</dbReference>
<dbReference type="Pfam" id="PF01568">
    <property type="entry name" value="Molydop_binding"/>
    <property type="match status" value="1"/>
</dbReference>
<dbReference type="PANTHER" id="PTHR43105:SF10">
    <property type="entry name" value="NADH-QUINONE OXIDOREDUCTASE SUBUNIT G"/>
    <property type="match status" value="1"/>
</dbReference>
<dbReference type="Proteomes" id="UP001144372">
    <property type="component" value="Unassembled WGS sequence"/>
</dbReference>
<dbReference type="GO" id="GO:0046872">
    <property type="term" value="F:metal ion binding"/>
    <property type="evidence" value="ECO:0007669"/>
    <property type="project" value="UniProtKB-UniRule"/>
</dbReference>
<evidence type="ECO:0000256" key="4">
    <source>
        <dbReference type="ARBA" id="ARBA00005404"/>
    </source>
</evidence>
<dbReference type="GO" id="GO:0016020">
    <property type="term" value="C:membrane"/>
    <property type="evidence" value="ECO:0007669"/>
    <property type="project" value="UniProtKB-SubCell"/>
</dbReference>
<evidence type="ECO:0000256" key="12">
    <source>
        <dbReference type="ARBA" id="ARBA00023027"/>
    </source>
</evidence>
<feature type="domain" description="2Fe-2S ferredoxin-type" evidence="17">
    <location>
        <begin position="18"/>
        <end position="96"/>
    </location>
</feature>
<dbReference type="Gene3D" id="2.40.40.20">
    <property type="match status" value="1"/>
</dbReference>
<dbReference type="CDD" id="cd00207">
    <property type="entry name" value="fer2"/>
    <property type="match status" value="1"/>
</dbReference>
<dbReference type="CDD" id="cd02775">
    <property type="entry name" value="MopB_CT"/>
    <property type="match status" value="1"/>
</dbReference>
<dbReference type="InterPro" id="IPR006656">
    <property type="entry name" value="Mopterin_OxRdtase"/>
</dbReference>
<dbReference type="SUPFAM" id="SSF54862">
    <property type="entry name" value="4Fe-4S ferredoxins"/>
    <property type="match status" value="1"/>
</dbReference>
<keyword evidence="6 16" id="KW-0001">2Fe-2S</keyword>
<organism evidence="20 21">
    <name type="scientific">Desulforhabdus amnigena</name>
    <dbReference type="NCBI Taxonomy" id="40218"/>
    <lineage>
        <taxon>Bacteria</taxon>
        <taxon>Pseudomonadati</taxon>
        <taxon>Thermodesulfobacteriota</taxon>
        <taxon>Syntrophobacteria</taxon>
        <taxon>Syntrophobacterales</taxon>
        <taxon>Syntrophobacteraceae</taxon>
        <taxon>Desulforhabdus</taxon>
    </lineage>
</organism>
<evidence type="ECO:0000259" key="19">
    <source>
        <dbReference type="PROSITE" id="PS51839"/>
    </source>
</evidence>
<dbReference type="InterPro" id="IPR054351">
    <property type="entry name" value="NADH_UbQ_OxRdtase_ferredoxin"/>
</dbReference>
<dbReference type="NCBIfam" id="TIGR01973">
    <property type="entry name" value="NuoG"/>
    <property type="match status" value="1"/>
</dbReference>
<gene>
    <name evidence="20" type="primary">nuoG-2</name>
    <name evidence="20" type="ORF">DAMNIGENAA_38020</name>
</gene>
<comment type="cofactor">
    <cofactor evidence="1 16">
        <name>[4Fe-4S] cluster</name>
        <dbReference type="ChEBI" id="CHEBI:49883"/>
    </cofactor>
</comment>
<evidence type="ECO:0000259" key="17">
    <source>
        <dbReference type="PROSITE" id="PS51085"/>
    </source>
</evidence>
<evidence type="ECO:0000256" key="8">
    <source>
        <dbReference type="ARBA" id="ARBA00022723"/>
    </source>
</evidence>
<dbReference type="PROSITE" id="PS51669">
    <property type="entry name" value="4FE4S_MOW_BIS_MGD"/>
    <property type="match status" value="1"/>
</dbReference>
<comment type="similarity">
    <text evidence="4 16">Belongs to the complex I 75 kDa subunit family.</text>
</comment>
<dbReference type="GO" id="GO:0008137">
    <property type="term" value="F:NADH dehydrogenase (ubiquinone) activity"/>
    <property type="evidence" value="ECO:0007669"/>
    <property type="project" value="UniProtKB-UniRule"/>
</dbReference>
<dbReference type="SMART" id="SM00926">
    <property type="entry name" value="Molybdop_Fe4S4"/>
    <property type="match status" value="1"/>
</dbReference>
<evidence type="ECO:0000256" key="5">
    <source>
        <dbReference type="ARBA" id="ARBA00022485"/>
    </source>
</evidence>
<comment type="catalytic activity">
    <reaction evidence="15 16">
        <text>a quinone + NADH + 5 H(+)(in) = a quinol + NAD(+) + 4 H(+)(out)</text>
        <dbReference type="Rhea" id="RHEA:57888"/>
        <dbReference type="ChEBI" id="CHEBI:15378"/>
        <dbReference type="ChEBI" id="CHEBI:24646"/>
        <dbReference type="ChEBI" id="CHEBI:57540"/>
        <dbReference type="ChEBI" id="CHEBI:57945"/>
        <dbReference type="ChEBI" id="CHEBI:132124"/>
    </reaction>
</comment>
<dbReference type="InterPro" id="IPR036010">
    <property type="entry name" value="2Fe-2S_ferredoxin-like_sf"/>
</dbReference>
<dbReference type="GO" id="GO:0003954">
    <property type="term" value="F:NADH dehydrogenase activity"/>
    <property type="evidence" value="ECO:0007669"/>
    <property type="project" value="TreeGrafter"/>
</dbReference>
<evidence type="ECO:0000256" key="16">
    <source>
        <dbReference type="RuleBase" id="RU003525"/>
    </source>
</evidence>
<comment type="subcellular location">
    <subcellularLocation>
        <location evidence="3">Membrane</location>
    </subcellularLocation>
</comment>
<feature type="domain" description="4Fe-4S Mo/W bis-MGD-type" evidence="18">
    <location>
        <begin position="233"/>
        <end position="289"/>
    </location>
</feature>
<dbReference type="CDD" id="cd02768">
    <property type="entry name" value="MopB_NADH-Q-OR-NuoG2"/>
    <property type="match status" value="1"/>
</dbReference>
<evidence type="ECO:0000256" key="6">
    <source>
        <dbReference type="ARBA" id="ARBA00022714"/>
    </source>
</evidence>
<dbReference type="InterPro" id="IPR000283">
    <property type="entry name" value="NADH_UbQ_OxRdtase_75kDa_su_CS"/>
</dbReference>